<evidence type="ECO:0000256" key="6">
    <source>
        <dbReference type="ARBA" id="ARBA00022695"/>
    </source>
</evidence>
<proteinExistence type="inferred from homology"/>
<comment type="cofactor">
    <cofactor evidence="1">
        <name>Mg(2+)</name>
        <dbReference type="ChEBI" id="CHEBI:18420"/>
    </cofactor>
</comment>
<reference evidence="13 14" key="1">
    <citation type="submission" date="2020-02" db="EMBL/GenBank/DDBJ databases">
        <authorList>
            <person name="Zheng R.K."/>
            <person name="Sun C.M."/>
        </authorList>
    </citation>
    <scope>NUCLEOTIDE SEQUENCE [LARGE SCALE GENOMIC DNA]</scope>
    <source>
        <strain evidence="14">rifampicinis</strain>
    </source>
</reference>
<dbReference type="SUPFAM" id="SSF53448">
    <property type="entry name" value="Nucleotide-diphospho-sugar transferases"/>
    <property type="match status" value="1"/>
</dbReference>
<evidence type="ECO:0000256" key="7">
    <source>
        <dbReference type="ARBA" id="ARBA00022723"/>
    </source>
</evidence>
<name>A0A7S8E8F8_9CHLR</name>
<dbReference type="AlphaFoldDB" id="A0A7S8E8F8"/>
<dbReference type="Proteomes" id="UP000594468">
    <property type="component" value="Chromosome"/>
</dbReference>
<evidence type="ECO:0000256" key="1">
    <source>
        <dbReference type="ARBA" id="ARBA00001946"/>
    </source>
</evidence>
<dbReference type="KEGG" id="pmet:G4Y79_21945"/>
<dbReference type="EC" id="2.7.7.24" evidence="3"/>
<sequence>MKGVVLAGGLGTRLYPLTHVTNKHLLPVYDKPMIFYPIDTLVKAGITDILIVTSGPHVGHFLGVLKNGKELGVKHLEYAYQETPDGGIADALALAKDFADGGPIAVILGDNTTDADISEAVANFKEGAFVFLQEVQDPERFGVAEIDPNDTTRIIGIEEKPQNPKSNYAVAGVYLYDNAVFDYIAQCDPGYAGRNELEITQVNNFYIEAGQLRWHELKGFWSDAGTFESLHASSRYYADKAAAMASVES</sequence>
<keyword evidence="6" id="KW-0548">Nucleotidyltransferase</keyword>
<dbReference type="InterPro" id="IPR005835">
    <property type="entry name" value="NTP_transferase_dom"/>
</dbReference>
<keyword evidence="8" id="KW-0460">Magnesium</keyword>
<comment type="catalytic activity">
    <reaction evidence="11">
        <text>dTTP + alpha-D-glucose 1-phosphate + H(+) = dTDP-alpha-D-glucose + diphosphate</text>
        <dbReference type="Rhea" id="RHEA:15225"/>
        <dbReference type="ChEBI" id="CHEBI:15378"/>
        <dbReference type="ChEBI" id="CHEBI:33019"/>
        <dbReference type="ChEBI" id="CHEBI:37568"/>
        <dbReference type="ChEBI" id="CHEBI:57477"/>
        <dbReference type="ChEBI" id="CHEBI:58601"/>
        <dbReference type="EC" id="2.7.7.24"/>
    </reaction>
</comment>
<dbReference type="PANTHER" id="PTHR43532:SF1">
    <property type="entry name" value="GLUCOSE-1-PHOSPHATE THYMIDYLYLTRANSFERASE 1"/>
    <property type="match status" value="1"/>
</dbReference>
<dbReference type="InterPro" id="IPR005907">
    <property type="entry name" value="G1P_thy_trans_s"/>
</dbReference>
<dbReference type="GO" id="GO:0008879">
    <property type="term" value="F:glucose-1-phosphate thymidylyltransferase activity"/>
    <property type="evidence" value="ECO:0007669"/>
    <property type="project" value="UniProtKB-EC"/>
</dbReference>
<evidence type="ECO:0000256" key="11">
    <source>
        <dbReference type="ARBA" id="ARBA00049336"/>
    </source>
</evidence>
<organism evidence="13 14">
    <name type="scientific">Phototrophicus methaneseepsis</name>
    <dbReference type="NCBI Taxonomy" id="2710758"/>
    <lineage>
        <taxon>Bacteria</taxon>
        <taxon>Bacillati</taxon>
        <taxon>Chloroflexota</taxon>
        <taxon>Candidatus Thermofontia</taxon>
        <taxon>Phototrophicales</taxon>
        <taxon>Phototrophicaceae</taxon>
        <taxon>Phototrophicus</taxon>
    </lineage>
</organism>
<evidence type="ECO:0000313" key="13">
    <source>
        <dbReference type="EMBL" id="QPC82315.1"/>
    </source>
</evidence>
<gene>
    <name evidence="13" type="ORF">G4Y79_21945</name>
</gene>
<evidence type="ECO:0000256" key="10">
    <source>
        <dbReference type="ARBA" id="ARBA00032598"/>
    </source>
</evidence>
<evidence type="ECO:0000256" key="5">
    <source>
        <dbReference type="ARBA" id="ARBA00022679"/>
    </source>
</evidence>
<dbReference type="GO" id="GO:0046872">
    <property type="term" value="F:metal ion binding"/>
    <property type="evidence" value="ECO:0007669"/>
    <property type="project" value="UniProtKB-KW"/>
</dbReference>
<evidence type="ECO:0000313" key="14">
    <source>
        <dbReference type="Proteomes" id="UP000594468"/>
    </source>
</evidence>
<keyword evidence="5 13" id="KW-0808">Transferase</keyword>
<evidence type="ECO:0000256" key="9">
    <source>
        <dbReference type="ARBA" id="ARBA00032492"/>
    </source>
</evidence>
<evidence type="ECO:0000256" key="3">
    <source>
        <dbReference type="ARBA" id="ARBA00012461"/>
    </source>
</evidence>
<accession>A0A7S8E8F8</accession>
<dbReference type="InterPro" id="IPR029044">
    <property type="entry name" value="Nucleotide-diphossugar_trans"/>
</dbReference>
<evidence type="ECO:0000256" key="4">
    <source>
        <dbReference type="ARBA" id="ARBA00017654"/>
    </source>
</evidence>
<protein>
    <recommendedName>
        <fullName evidence="4">Glucose-1-phosphate thymidylyltransferase</fullName>
        <ecNumber evidence="3">2.7.7.24</ecNumber>
    </recommendedName>
    <alternativeName>
        <fullName evidence="10">dTDP-glucose pyrophosphorylase</fullName>
    </alternativeName>
    <alternativeName>
        <fullName evidence="9">dTDP-glucose synthase</fullName>
    </alternativeName>
</protein>
<comment type="similarity">
    <text evidence="2">Belongs to the glucose-1-phosphate thymidylyltransferase family.</text>
</comment>
<dbReference type="Pfam" id="PF00483">
    <property type="entry name" value="NTP_transferase"/>
    <property type="match status" value="1"/>
</dbReference>
<dbReference type="PANTHER" id="PTHR43532">
    <property type="entry name" value="GLUCOSE-1-PHOSPHATE THYMIDYLYLTRANSFERASE"/>
    <property type="match status" value="1"/>
</dbReference>
<dbReference type="RefSeq" id="WP_195170384.1">
    <property type="nucleotide sequence ID" value="NZ_CP062983.1"/>
</dbReference>
<evidence type="ECO:0000256" key="8">
    <source>
        <dbReference type="ARBA" id="ARBA00022842"/>
    </source>
</evidence>
<dbReference type="Gene3D" id="3.90.550.10">
    <property type="entry name" value="Spore Coat Polysaccharide Biosynthesis Protein SpsA, Chain A"/>
    <property type="match status" value="1"/>
</dbReference>
<evidence type="ECO:0000259" key="12">
    <source>
        <dbReference type="Pfam" id="PF00483"/>
    </source>
</evidence>
<keyword evidence="14" id="KW-1185">Reference proteome</keyword>
<feature type="domain" description="Nucleotidyl transferase" evidence="12">
    <location>
        <begin position="2"/>
        <end position="238"/>
    </location>
</feature>
<evidence type="ECO:0000256" key="2">
    <source>
        <dbReference type="ARBA" id="ARBA00010480"/>
    </source>
</evidence>
<keyword evidence="7" id="KW-0479">Metal-binding</keyword>
<dbReference type="EMBL" id="CP062983">
    <property type="protein sequence ID" value="QPC82315.1"/>
    <property type="molecule type" value="Genomic_DNA"/>
</dbReference>